<gene>
    <name evidence="1" type="ORF">PSON_ATCC_30995.1.T0310001</name>
</gene>
<evidence type="ECO:0000313" key="1">
    <source>
        <dbReference type="EMBL" id="CAD8073521.1"/>
    </source>
</evidence>
<reference evidence="1" key="1">
    <citation type="submission" date="2021-01" db="EMBL/GenBank/DDBJ databases">
        <authorList>
            <consortium name="Genoscope - CEA"/>
            <person name="William W."/>
        </authorList>
    </citation>
    <scope>NUCLEOTIDE SEQUENCE</scope>
</reference>
<dbReference type="EMBL" id="CAJJDN010000031">
    <property type="protein sequence ID" value="CAD8073521.1"/>
    <property type="molecule type" value="Genomic_DNA"/>
</dbReference>
<name>A0A8S1M6T3_9CILI</name>
<evidence type="ECO:0000313" key="2">
    <source>
        <dbReference type="Proteomes" id="UP000692954"/>
    </source>
</evidence>
<accession>A0A8S1M6T3</accession>
<comment type="caution">
    <text evidence="1">The sequence shown here is derived from an EMBL/GenBank/DDBJ whole genome shotgun (WGS) entry which is preliminary data.</text>
</comment>
<dbReference type="Proteomes" id="UP000692954">
    <property type="component" value="Unassembled WGS sequence"/>
</dbReference>
<proteinExistence type="predicted"/>
<protein>
    <submittedName>
        <fullName evidence="1">Uncharacterized protein</fullName>
    </submittedName>
</protein>
<organism evidence="1 2">
    <name type="scientific">Paramecium sonneborni</name>
    <dbReference type="NCBI Taxonomy" id="65129"/>
    <lineage>
        <taxon>Eukaryota</taxon>
        <taxon>Sar</taxon>
        <taxon>Alveolata</taxon>
        <taxon>Ciliophora</taxon>
        <taxon>Intramacronucleata</taxon>
        <taxon>Oligohymenophorea</taxon>
        <taxon>Peniculida</taxon>
        <taxon>Parameciidae</taxon>
        <taxon>Paramecium</taxon>
    </lineage>
</organism>
<dbReference type="AlphaFoldDB" id="A0A8S1M6T3"/>
<keyword evidence="2" id="KW-1185">Reference proteome</keyword>
<sequence>MMNWMSTQKIKIRQISIKINIHCNFIKQIIFGIPKQLIISKLFEEKNKAQNTFGNIAKLVLKELSKDFTSFLNNQGNKLYPSMNLSQYKILAQQLIKNKIKIFYLTTKMQIKLQQSYKQLNFLIIYKQIQQ</sequence>